<keyword evidence="3" id="KW-1185">Reference proteome</keyword>
<feature type="domain" description="SWIM-type" evidence="1">
    <location>
        <begin position="11"/>
        <end position="28"/>
    </location>
</feature>
<organism evidence="2 3">
    <name type="scientific">Magnetospirillum sulfuroxidans</name>
    <dbReference type="NCBI Taxonomy" id="611300"/>
    <lineage>
        <taxon>Bacteria</taxon>
        <taxon>Pseudomonadati</taxon>
        <taxon>Pseudomonadota</taxon>
        <taxon>Alphaproteobacteria</taxon>
        <taxon>Rhodospirillales</taxon>
        <taxon>Rhodospirillaceae</taxon>
        <taxon>Magnetospirillum</taxon>
    </lineage>
</organism>
<sequence length="40" mass="4169">MLPTTCATAQEFRSCSCPFFQVVGGGCRPVHRSAAKGVPA</sequence>
<evidence type="ECO:0000313" key="3">
    <source>
        <dbReference type="Proteomes" id="UP000680714"/>
    </source>
</evidence>
<reference evidence="2 3" key="1">
    <citation type="submission" date="2021-04" db="EMBL/GenBank/DDBJ databases">
        <title>Magnetospirillum sulfuroxidans sp. nov., a facultative chemolithoautotrophic sulfur-oxidizing alphaproteobacterium isolated from freshwater sediment and proposals for Paramagetospirillum gen. nov., and Magnetospirillaceae fam. nov.</title>
        <authorList>
            <person name="Koziaeva V."/>
            <person name="Geelhoed J.S."/>
            <person name="Sorokin D.Y."/>
            <person name="Grouzdev D.S."/>
        </authorList>
    </citation>
    <scope>NUCLEOTIDE SEQUENCE [LARGE SCALE GENOMIC DNA]</scope>
    <source>
        <strain evidence="2 3">J10</strain>
    </source>
</reference>
<evidence type="ECO:0000313" key="2">
    <source>
        <dbReference type="EMBL" id="MBR9973362.1"/>
    </source>
</evidence>
<comment type="caution">
    <text evidence="2">The sequence shown here is derived from an EMBL/GenBank/DDBJ whole genome shotgun (WGS) entry which is preliminary data.</text>
</comment>
<dbReference type="InterPro" id="IPR007527">
    <property type="entry name" value="Znf_SWIM"/>
</dbReference>
<evidence type="ECO:0000259" key="1">
    <source>
        <dbReference type="Pfam" id="PF04434"/>
    </source>
</evidence>
<dbReference type="EMBL" id="JAGTUF010000021">
    <property type="protein sequence ID" value="MBR9973362.1"/>
    <property type="molecule type" value="Genomic_DNA"/>
</dbReference>
<gene>
    <name evidence="2" type="ORF">KEC16_16680</name>
</gene>
<protein>
    <submittedName>
        <fullName evidence="2">SWIM zinc finger family protein</fullName>
    </submittedName>
</protein>
<dbReference type="Proteomes" id="UP000680714">
    <property type="component" value="Unassembled WGS sequence"/>
</dbReference>
<accession>A0ABS5IGQ0</accession>
<dbReference type="Pfam" id="PF04434">
    <property type="entry name" value="SWIM"/>
    <property type="match status" value="1"/>
</dbReference>
<proteinExistence type="predicted"/>
<name>A0ABS5IGQ0_9PROT</name>